<evidence type="ECO:0000313" key="1">
    <source>
        <dbReference type="EMBL" id="KAK3589222.1"/>
    </source>
</evidence>
<proteinExistence type="predicted"/>
<evidence type="ECO:0000313" key="2">
    <source>
        <dbReference type="Proteomes" id="UP001195483"/>
    </source>
</evidence>
<dbReference type="AlphaFoldDB" id="A0AAE0SBY5"/>
<sequence length="70" mass="8227">MDQELFKPADEAITQQITWQASMAAYDEKETNFLERLNLNEPDQNPLPQKNPLSLPKLNIKLQEMYDITY</sequence>
<reference evidence="1" key="1">
    <citation type="journal article" date="2021" name="Genome Biol. Evol.">
        <title>A High-Quality Reference Genome for a Parasitic Bivalve with Doubly Uniparental Inheritance (Bivalvia: Unionida).</title>
        <authorList>
            <person name="Smith C.H."/>
        </authorList>
    </citation>
    <scope>NUCLEOTIDE SEQUENCE</scope>
    <source>
        <strain evidence="1">CHS0354</strain>
    </source>
</reference>
<organism evidence="1 2">
    <name type="scientific">Potamilus streckersoni</name>
    <dbReference type="NCBI Taxonomy" id="2493646"/>
    <lineage>
        <taxon>Eukaryota</taxon>
        <taxon>Metazoa</taxon>
        <taxon>Spiralia</taxon>
        <taxon>Lophotrochozoa</taxon>
        <taxon>Mollusca</taxon>
        <taxon>Bivalvia</taxon>
        <taxon>Autobranchia</taxon>
        <taxon>Heteroconchia</taxon>
        <taxon>Palaeoheterodonta</taxon>
        <taxon>Unionida</taxon>
        <taxon>Unionoidea</taxon>
        <taxon>Unionidae</taxon>
        <taxon>Ambleminae</taxon>
        <taxon>Lampsilini</taxon>
        <taxon>Potamilus</taxon>
    </lineage>
</organism>
<dbReference type="Proteomes" id="UP001195483">
    <property type="component" value="Unassembled WGS sequence"/>
</dbReference>
<gene>
    <name evidence="1" type="ORF">CHS0354_020083</name>
</gene>
<keyword evidence="2" id="KW-1185">Reference proteome</keyword>
<name>A0AAE0SBY5_9BIVA</name>
<reference evidence="1" key="2">
    <citation type="journal article" date="2021" name="Genome Biol. Evol.">
        <title>Developing a high-quality reference genome for a parasitic bivalve with doubly uniparental inheritance (Bivalvia: Unionida).</title>
        <authorList>
            <person name="Smith C.H."/>
        </authorList>
    </citation>
    <scope>NUCLEOTIDE SEQUENCE</scope>
    <source>
        <strain evidence="1">CHS0354</strain>
        <tissue evidence="1">Mantle</tissue>
    </source>
</reference>
<accession>A0AAE0SBY5</accession>
<dbReference type="EMBL" id="JAEAOA010001224">
    <property type="protein sequence ID" value="KAK3589222.1"/>
    <property type="molecule type" value="Genomic_DNA"/>
</dbReference>
<reference evidence="1" key="3">
    <citation type="submission" date="2023-05" db="EMBL/GenBank/DDBJ databases">
        <authorList>
            <person name="Smith C.H."/>
        </authorList>
    </citation>
    <scope>NUCLEOTIDE SEQUENCE</scope>
    <source>
        <strain evidence="1">CHS0354</strain>
        <tissue evidence="1">Mantle</tissue>
    </source>
</reference>
<protein>
    <submittedName>
        <fullName evidence="1">Uncharacterized protein</fullName>
    </submittedName>
</protein>
<comment type="caution">
    <text evidence="1">The sequence shown here is derived from an EMBL/GenBank/DDBJ whole genome shotgun (WGS) entry which is preliminary data.</text>
</comment>